<dbReference type="GO" id="GO:0003779">
    <property type="term" value="F:actin binding"/>
    <property type="evidence" value="ECO:0007669"/>
    <property type="project" value="TreeGrafter"/>
</dbReference>
<dbReference type="GO" id="GO:0043025">
    <property type="term" value="C:neuronal cell body"/>
    <property type="evidence" value="ECO:0007669"/>
    <property type="project" value="TreeGrafter"/>
</dbReference>
<dbReference type="EMBL" id="CAJOAX010069188">
    <property type="protein sequence ID" value="CAF4367103.1"/>
    <property type="molecule type" value="Genomic_DNA"/>
</dbReference>
<gene>
    <name evidence="1" type="ORF">OTI717_LOCUS44016</name>
</gene>
<accession>A0A820M5A7</accession>
<reference evidence="1" key="1">
    <citation type="submission" date="2021-02" db="EMBL/GenBank/DDBJ databases">
        <authorList>
            <person name="Nowell W R."/>
        </authorList>
    </citation>
    <scope>NUCLEOTIDE SEQUENCE</scope>
</reference>
<dbReference type="GO" id="GO:0030425">
    <property type="term" value="C:dendrite"/>
    <property type="evidence" value="ECO:0007669"/>
    <property type="project" value="TreeGrafter"/>
</dbReference>
<dbReference type="GO" id="GO:0005875">
    <property type="term" value="C:microtubule associated complex"/>
    <property type="evidence" value="ECO:0007669"/>
    <property type="project" value="TreeGrafter"/>
</dbReference>
<protein>
    <submittedName>
        <fullName evidence="1">Uncharacterized protein</fullName>
    </submittedName>
</protein>
<dbReference type="GO" id="GO:0005829">
    <property type="term" value="C:cytosol"/>
    <property type="evidence" value="ECO:0007669"/>
    <property type="project" value="TreeGrafter"/>
</dbReference>
<dbReference type="GO" id="GO:0005874">
    <property type="term" value="C:microtubule"/>
    <property type="evidence" value="ECO:0007669"/>
    <property type="project" value="InterPro"/>
</dbReference>
<feature type="non-terminal residue" evidence="1">
    <location>
        <position position="1"/>
    </location>
</feature>
<dbReference type="GO" id="GO:0016358">
    <property type="term" value="P:dendrite development"/>
    <property type="evidence" value="ECO:0007669"/>
    <property type="project" value="TreeGrafter"/>
</dbReference>
<dbReference type="Proteomes" id="UP000663823">
    <property type="component" value="Unassembled WGS sequence"/>
</dbReference>
<evidence type="ECO:0000313" key="1">
    <source>
        <dbReference type="EMBL" id="CAF4367103.1"/>
    </source>
</evidence>
<dbReference type="GO" id="GO:0031114">
    <property type="term" value="P:regulation of microtubule depolymerization"/>
    <property type="evidence" value="ECO:0007669"/>
    <property type="project" value="TreeGrafter"/>
</dbReference>
<dbReference type="AlphaFoldDB" id="A0A820M5A7"/>
<dbReference type="PANTHER" id="PTHR13843:SF12">
    <property type="entry name" value="ATPASE F1_V1_A1 COMPLEX ALPHA_BETA SUBUNIT NUCLEOTIDE-BINDING DOMAIN-CONTAINING PROTEIN"/>
    <property type="match status" value="1"/>
</dbReference>
<evidence type="ECO:0000313" key="2">
    <source>
        <dbReference type="Proteomes" id="UP000663823"/>
    </source>
</evidence>
<organism evidence="1 2">
    <name type="scientific">Rotaria sordida</name>
    <dbReference type="NCBI Taxonomy" id="392033"/>
    <lineage>
        <taxon>Eukaryota</taxon>
        <taxon>Metazoa</taxon>
        <taxon>Spiralia</taxon>
        <taxon>Gnathifera</taxon>
        <taxon>Rotifera</taxon>
        <taxon>Eurotatoria</taxon>
        <taxon>Bdelloidea</taxon>
        <taxon>Philodinida</taxon>
        <taxon>Philodinidae</taxon>
        <taxon>Rotaria</taxon>
    </lineage>
</organism>
<proteinExistence type="predicted"/>
<dbReference type="GO" id="GO:0045202">
    <property type="term" value="C:synapse"/>
    <property type="evidence" value="ECO:0007669"/>
    <property type="project" value="TreeGrafter"/>
</dbReference>
<comment type="caution">
    <text evidence="1">The sequence shown here is derived from an EMBL/GenBank/DDBJ whole genome shotgun (WGS) entry which is preliminary data.</text>
</comment>
<dbReference type="GO" id="GO:0008017">
    <property type="term" value="F:microtubule binding"/>
    <property type="evidence" value="ECO:0007669"/>
    <property type="project" value="InterPro"/>
</dbReference>
<dbReference type="PANTHER" id="PTHR13843">
    <property type="entry name" value="MICROTUBULE-ASSOCIATED PROTEIN"/>
    <property type="match status" value="1"/>
</dbReference>
<sequence>FIFSLLDDVEIIHHNISTATTSSIDEINPQGLPMNDENNTKRLTVRKSSLPTISNNNPRKTKQNLPSGSIFYVDVAFIPYHGNEHYVDSEFFRRIRARYYVLNAVEINRLTLESLIDGKQQWDKQEQIPVRYCHY</sequence>
<name>A0A820M5A7_9BILA</name>
<dbReference type="GO" id="GO:0007409">
    <property type="term" value="P:axonogenesis"/>
    <property type="evidence" value="ECO:0007669"/>
    <property type="project" value="TreeGrafter"/>
</dbReference>
<dbReference type="GO" id="GO:0000226">
    <property type="term" value="P:microtubule cytoskeleton organization"/>
    <property type="evidence" value="ECO:0007669"/>
    <property type="project" value="InterPro"/>
</dbReference>
<dbReference type="InterPro" id="IPR026074">
    <property type="entry name" value="MAP1"/>
</dbReference>